<proteinExistence type="predicted"/>
<feature type="region of interest" description="Disordered" evidence="1">
    <location>
        <begin position="203"/>
        <end position="227"/>
    </location>
</feature>
<keyword evidence="2" id="KW-1133">Transmembrane helix</keyword>
<evidence type="ECO:0000256" key="1">
    <source>
        <dbReference type="SAM" id="MobiDB-lite"/>
    </source>
</evidence>
<accession>A0A9P7SXW7</accession>
<gene>
    <name evidence="3" type="ORF">E4U43_003015</name>
</gene>
<feature type="compositionally biased region" description="Basic residues" evidence="1">
    <location>
        <begin position="27"/>
        <end position="40"/>
    </location>
</feature>
<reference evidence="3" key="1">
    <citation type="journal article" date="2020" name="bioRxiv">
        <title>Whole genome comparisons of ergot fungi reveals the divergence and evolution of species within the genus Claviceps are the result of varying mechanisms driving genome evolution and host range expansion.</title>
        <authorList>
            <person name="Wyka S.A."/>
            <person name="Mondo S.J."/>
            <person name="Liu M."/>
            <person name="Dettman J."/>
            <person name="Nalam V."/>
            <person name="Broders K.D."/>
        </authorList>
    </citation>
    <scope>NUCLEOTIDE SEQUENCE</scope>
    <source>
        <strain evidence="3">CCC 602</strain>
    </source>
</reference>
<protein>
    <submittedName>
        <fullName evidence="3">Uncharacterized protein</fullName>
    </submittedName>
</protein>
<evidence type="ECO:0000313" key="4">
    <source>
        <dbReference type="Proteomes" id="UP000748025"/>
    </source>
</evidence>
<keyword evidence="4" id="KW-1185">Reference proteome</keyword>
<evidence type="ECO:0000256" key="2">
    <source>
        <dbReference type="SAM" id="Phobius"/>
    </source>
</evidence>
<comment type="caution">
    <text evidence="3">The sequence shown here is derived from an EMBL/GenBank/DDBJ whole genome shotgun (WGS) entry which is preliminary data.</text>
</comment>
<sequence length="297" mass="32430">MGFLTDGLQIGPNGISRPKYRRDSSRPRKRHARSRSRSSSRTRGGGGATSSIAGALFSSLTGENNYDYDYEYGHGHGHSKHNASRPSLFSLGNNHSRSSFFNFGNRSSYYKRSPRHNFLQKTYKRLKRLLRDLVHYAKRHPWKVFFLVIMPLVTTGVLSSLLARFGLRIPPSLERLLGAASRAAATGDSFGLVTDAVRMAGELGGSGRGNTRSSPPQPSSRSSYGTYRRSSPYAYTYSSGRAARPATRAAGGNGYGGYGSYGSYDGYGSHGGYGTYGSYGLDQGWGTTVADMARKFF</sequence>
<evidence type="ECO:0000313" key="3">
    <source>
        <dbReference type="EMBL" id="KAG5995530.1"/>
    </source>
</evidence>
<keyword evidence="2" id="KW-0812">Transmembrane</keyword>
<dbReference type="OrthoDB" id="5235322at2759"/>
<name>A0A9P7SXW7_9HYPO</name>
<dbReference type="Proteomes" id="UP000748025">
    <property type="component" value="Unassembled WGS sequence"/>
</dbReference>
<dbReference type="EMBL" id="SRPW01002131">
    <property type="protein sequence ID" value="KAG5995530.1"/>
    <property type="molecule type" value="Genomic_DNA"/>
</dbReference>
<feature type="transmembrane region" description="Helical" evidence="2">
    <location>
        <begin position="144"/>
        <end position="167"/>
    </location>
</feature>
<organism evidence="3 4">
    <name type="scientific">Claviceps pusilla</name>
    <dbReference type="NCBI Taxonomy" id="123648"/>
    <lineage>
        <taxon>Eukaryota</taxon>
        <taxon>Fungi</taxon>
        <taxon>Dikarya</taxon>
        <taxon>Ascomycota</taxon>
        <taxon>Pezizomycotina</taxon>
        <taxon>Sordariomycetes</taxon>
        <taxon>Hypocreomycetidae</taxon>
        <taxon>Hypocreales</taxon>
        <taxon>Clavicipitaceae</taxon>
        <taxon>Claviceps</taxon>
    </lineage>
</organism>
<feature type="region of interest" description="Disordered" evidence="1">
    <location>
        <begin position="1"/>
        <end position="50"/>
    </location>
</feature>
<dbReference type="AlphaFoldDB" id="A0A9P7SXW7"/>
<keyword evidence="2" id="KW-0472">Membrane</keyword>